<evidence type="ECO:0008006" key="5">
    <source>
        <dbReference type="Google" id="ProtNLM"/>
    </source>
</evidence>
<organism evidence="3 4">
    <name type="scientific">Massilia suwonensis</name>
    <dbReference type="NCBI Taxonomy" id="648895"/>
    <lineage>
        <taxon>Bacteria</taxon>
        <taxon>Pseudomonadati</taxon>
        <taxon>Pseudomonadota</taxon>
        <taxon>Betaproteobacteria</taxon>
        <taxon>Burkholderiales</taxon>
        <taxon>Oxalobacteraceae</taxon>
        <taxon>Telluria group</taxon>
        <taxon>Massilia</taxon>
    </lineage>
</organism>
<dbReference type="RefSeq" id="WP_379760941.1">
    <property type="nucleotide sequence ID" value="NZ_JBHSMR010000014.1"/>
</dbReference>
<evidence type="ECO:0000313" key="4">
    <source>
        <dbReference type="Proteomes" id="UP001596101"/>
    </source>
</evidence>
<name>A0ABW0MRR4_9BURK</name>
<protein>
    <recommendedName>
        <fullName evidence="5">IPT/TIG domain-containing protein</fullName>
    </recommendedName>
</protein>
<evidence type="ECO:0000313" key="3">
    <source>
        <dbReference type="EMBL" id="MFC5480949.1"/>
    </source>
</evidence>
<reference evidence="4" key="1">
    <citation type="journal article" date="2019" name="Int. J. Syst. Evol. Microbiol.">
        <title>The Global Catalogue of Microorganisms (GCM) 10K type strain sequencing project: providing services to taxonomists for standard genome sequencing and annotation.</title>
        <authorList>
            <consortium name="The Broad Institute Genomics Platform"/>
            <consortium name="The Broad Institute Genome Sequencing Center for Infectious Disease"/>
            <person name="Wu L."/>
            <person name="Ma J."/>
        </authorList>
    </citation>
    <scope>NUCLEOTIDE SEQUENCE [LARGE SCALE GENOMIC DNA]</scope>
    <source>
        <strain evidence="4">CCUG 43111</strain>
    </source>
</reference>
<feature type="signal peptide" evidence="2">
    <location>
        <begin position="1"/>
        <end position="27"/>
    </location>
</feature>
<dbReference type="EMBL" id="JBHSMR010000014">
    <property type="protein sequence ID" value="MFC5480949.1"/>
    <property type="molecule type" value="Genomic_DNA"/>
</dbReference>
<feature type="chain" id="PRO_5045574494" description="IPT/TIG domain-containing protein" evidence="2">
    <location>
        <begin position="28"/>
        <end position="946"/>
    </location>
</feature>
<dbReference type="Proteomes" id="UP001596101">
    <property type="component" value="Unassembled WGS sequence"/>
</dbReference>
<feature type="compositionally biased region" description="Low complexity" evidence="1">
    <location>
        <begin position="39"/>
        <end position="54"/>
    </location>
</feature>
<dbReference type="PROSITE" id="PS51257">
    <property type="entry name" value="PROKAR_LIPOPROTEIN"/>
    <property type="match status" value="1"/>
</dbReference>
<feature type="compositionally biased region" description="Low complexity" evidence="1">
    <location>
        <begin position="62"/>
        <end position="72"/>
    </location>
</feature>
<accession>A0ABW0MRR4</accession>
<comment type="caution">
    <text evidence="3">The sequence shown here is derived from an EMBL/GenBank/DDBJ whole genome shotgun (WGS) entry which is preliminary data.</text>
</comment>
<keyword evidence="4" id="KW-1185">Reference proteome</keyword>
<evidence type="ECO:0000256" key="1">
    <source>
        <dbReference type="SAM" id="MobiDB-lite"/>
    </source>
</evidence>
<dbReference type="SUPFAM" id="SSF63829">
    <property type="entry name" value="Calcium-dependent phosphotriesterase"/>
    <property type="match status" value="1"/>
</dbReference>
<gene>
    <name evidence="3" type="ORF">ACFPQ5_22320</name>
</gene>
<evidence type="ECO:0000256" key="2">
    <source>
        <dbReference type="SAM" id="SignalP"/>
    </source>
</evidence>
<proteinExistence type="predicted"/>
<feature type="compositionally biased region" description="Gly residues" evidence="1">
    <location>
        <begin position="73"/>
        <end position="87"/>
    </location>
</feature>
<sequence>MVSLRALRQHSLSSMMVLLLLLGGCGGGGGGSATPAPPAGTSAGSGSGTTTPPAGSGGGQTDTGTGNNTNTGTGAGTDSGTGTGAGSGTPTTPVTGTTPATDPGFRVTVDRSALAFKGEEDAVIAPQVVLGTGSGTPSATVYTGSLDLGVAIERVFVETVGTQVKFTVQPKVLPAGEYRGSLQLFACPDARCATHFEGSPVTIPYTISVAKGFKVQGPAGGLTALSGATASADIPVQLPAGTTSFTARSGADWLTISNLSPAGFSVTAQPMPPGTYKTAVTVVAGTRSREVEIGYAVTGNAGTIMRITPAADSIDMAATIMASADRTLEVALPSWSKVLETTVSYVQPQSGWLDVAKTGEHTLALRASAATLPPGRYGAYVTLASGPLTYPVTVAVNFTVGNASWQVTGDTNFLVTRTTAATQLGTDLRIDIPQLPVQPWTASTNAPWLVLSRASGSTGGTLRATVDPAKLLALPNYQTHAADIVLGTTDSRIAPLTLRMTLNKALPEVHYVGPSTRLPGEGGSYIVRGRGFDSMADLQRDLVISGATPLQVTRVNDTQVTVQLAGAPGGAVGFNVPNQLGAATGNPTLRVVAPATFSAQLIATAGEKGGMLYDPERKAVYVANKALHSVMRFSYNGSSWDMSSVPVPSVGSLAMTPDRKSVVVTSASSGIVLLDPATLQVQASYADRNVGNQWITLPFLAVTNNGRAYFGGESWSDLRYFDLVARQFVTVPDAYYSLHNGPWFSISGDGARLNLVQTSGLSSFPPMLYMDSADGIVKTNPVGLNFWYTASQSLRGERFVEDTYRVWDRDFALIGNLALPDYSWRGTTTAVSPDGARVYMLAFNWGAYNMTGAAPRVYVFDSSKRVVSTTDLPLLGYFTLGGSPSCQTSSDCNLRAWTAISPDGKTLFFAGDTHLVVAPIPATLEALPAAVSARSAPMMKGVRMGH</sequence>
<feature type="compositionally biased region" description="Low complexity" evidence="1">
    <location>
        <begin position="88"/>
        <end position="104"/>
    </location>
</feature>
<keyword evidence="2" id="KW-0732">Signal</keyword>
<feature type="region of interest" description="Disordered" evidence="1">
    <location>
        <begin position="28"/>
        <end position="106"/>
    </location>
</feature>